<dbReference type="PANTHER" id="PTHR22807:SF61">
    <property type="entry name" value="NOL1_NOP2_SUN FAMILY PROTEIN _ ANTITERMINATION NUSB DOMAIN-CONTAINING PROTEIN"/>
    <property type="match status" value="1"/>
</dbReference>
<dbReference type="GO" id="GO:0003723">
    <property type="term" value="F:RNA binding"/>
    <property type="evidence" value="ECO:0007669"/>
    <property type="project" value="UniProtKB-UniRule"/>
</dbReference>
<dbReference type="SUPFAM" id="SSF48013">
    <property type="entry name" value="NusB-like"/>
    <property type="match status" value="1"/>
</dbReference>
<keyword evidence="4" id="KW-0963">Cytoplasm</keyword>
<proteinExistence type="inferred from homology"/>
<feature type="binding site" evidence="13">
    <location>
        <begin position="234"/>
        <end position="240"/>
    </location>
    <ligand>
        <name>S-adenosyl-L-methionine</name>
        <dbReference type="ChEBI" id="CHEBI:59789"/>
    </ligand>
</feature>
<comment type="catalytic activity">
    <reaction evidence="12">
        <text>cytidine(967) in 16S rRNA + S-adenosyl-L-methionine = 5-methylcytidine(967) in 16S rRNA + S-adenosyl-L-homocysteine + H(+)</text>
        <dbReference type="Rhea" id="RHEA:42748"/>
        <dbReference type="Rhea" id="RHEA-COMP:10219"/>
        <dbReference type="Rhea" id="RHEA-COMP:10220"/>
        <dbReference type="ChEBI" id="CHEBI:15378"/>
        <dbReference type="ChEBI" id="CHEBI:57856"/>
        <dbReference type="ChEBI" id="CHEBI:59789"/>
        <dbReference type="ChEBI" id="CHEBI:74483"/>
        <dbReference type="ChEBI" id="CHEBI:82748"/>
        <dbReference type="EC" id="2.1.1.176"/>
    </reaction>
</comment>
<gene>
    <name evidence="15" type="ORF">C8D91_0181</name>
</gene>
<dbReference type="Gene3D" id="1.10.287.730">
    <property type="entry name" value="Helix hairpin bin"/>
    <property type="match status" value="1"/>
</dbReference>
<comment type="function">
    <text evidence="1">Specifically methylates the cytosine at position 967 (m5C967) of 16S rRNA.</text>
</comment>
<feature type="domain" description="SAM-dependent MTase RsmB/NOP-type" evidence="14">
    <location>
        <begin position="143"/>
        <end position="414"/>
    </location>
</feature>
<dbReference type="AlphaFoldDB" id="A0A4V6PXZ6"/>
<dbReference type="OrthoDB" id="9810297at2"/>
<dbReference type="RefSeq" id="WP_099018030.1">
    <property type="nucleotide sequence ID" value="NZ_NIHB01000001.1"/>
</dbReference>
<evidence type="ECO:0000256" key="4">
    <source>
        <dbReference type="ARBA" id="ARBA00022490"/>
    </source>
</evidence>
<evidence type="ECO:0000256" key="2">
    <source>
        <dbReference type="ARBA" id="ARBA00004496"/>
    </source>
</evidence>
<evidence type="ECO:0000256" key="13">
    <source>
        <dbReference type="PROSITE-ProRule" id="PRU01023"/>
    </source>
</evidence>
<dbReference type="GO" id="GO:0006355">
    <property type="term" value="P:regulation of DNA-templated transcription"/>
    <property type="evidence" value="ECO:0007669"/>
    <property type="project" value="InterPro"/>
</dbReference>
<dbReference type="PROSITE" id="PS51686">
    <property type="entry name" value="SAM_MT_RSMB_NOP"/>
    <property type="match status" value="1"/>
</dbReference>
<name>A0A4V6PXZ6_9GAMM</name>
<evidence type="ECO:0000313" key="15">
    <source>
        <dbReference type="EMBL" id="TDR23321.1"/>
    </source>
</evidence>
<comment type="subcellular location">
    <subcellularLocation>
        <location evidence="2">Cytoplasm</location>
    </subcellularLocation>
</comment>
<evidence type="ECO:0000256" key="6">
    <source>
        <dbReference type="ARBA" id="ARBA00022603"/>
    </source>
</evidence>
<dbReference type="InterPro" id="IPR004573">
    <property type="entry name" value="rRNA_ssu_MeTfrase_B"/>
</dbReference>
<evidence type="ECO:0000256" key="11">
    <source>
        <dbReference type="ARBA" id="ARBA00031088"/>
    </source>
</evidence>
<evidence type="ECO:0000256" key="7">
    <source>
        <dbReference type="ARBA" id="ARBA00022679"/>
    </source>
</evidence>
<dbReference type="EC" id="2.1.1.176" evidence="3"/>
<comment type="similarity">
    <text evidence="13">Belongs to the class I-like SAM-binding methyltransferase superfamily. RsmB/NOP family.</text>
</comment>
<dbReference type="Gene3D" id="1.10.940.10">
    <property type="entry name" value="NusB-like"/>
    <property type="match status" value="1"/>
</dbReference>
<dbReference type="InterPro" id="IPR035926">
    <property type="entry name" value="NusB-like_sf"/>
</dbReference>
<feature type="binding site" evidence="13">
    <location>
        <position position="257"/>
    </location>
    <ligand>
        <name>S-adenosyl-L-methionine</name>
        <dbReference type="ChEBI" id="CHEBI:59789"/>
    </ligand>
</feature>
<dbReference type="SUPFAM" id="SSF53335">
    <property type="entry name" value="S-adenosyl-L-methionine-dependent methyltransferases"/>
    <property type="match status" value="1"/>
</dbReference>
<evidence type="ECO:0000256" key="10">
    <source>
        <dbReference type="ARBA" id="ARBA00030399"/>
    </source>
</evidence>
<feature type="active site" description="Nucleophile" evidence="13">
    <location>
        <position position="356"/>
    </location>
</feature>
<feature type="binding site" evidence="13">
    <location>
        <position position="303"/>
    </location>
    <ligand>
        <name>S-adenosyl-L-methionine</name>
        <dbReference type="ChEBI" id="CHEBI:59789"/>
    </ligand>
</feature>
<evidence type="ECO:0000313" key="16">
    <source>
        <dbReference type="Proteomes" id="UP000295724"/>
    </source>
</evidence>
<keyword evidence="5" id="KW-0698">rRNA processing</keyword>
<dbReference type="PANTHER" id="PTHR22807">
    <property type="entry name" value="NOP2 YEAST -RELATED NOL1/NOP2/FMU SUN DOMAIN-CONTAINING"/>
    <property type="match status" value="1"/>
</dbReference>
<evidence type="ECO:0000256" key="9">
    <source>
        <dbReference type="ARBA" id="ARBA00022884"/>
    </source>
</evidence>
<feature type="binding site" evidence="13">
    <location>
        <position position="284"/>
    </location>
    <ligand>
        <name>S-adenosyl-L-methionine</name>
        <dbReference type="ChEBI" id="CHEBI:59789"/>
    </ligand>
</feature>
<dbReference type="Pfam" id="PF01029">
    <property type="entry name" value="NusB"/>
    <property type="match status" value="1"/>
</dbReference>
<sequence length="415" mass="47723">MSQSRQVATQVLYQVVVKHQHLKQALHNNIGTGISDQDQAWIQHACYVSLRHHFSLQNRWQKFTDKPLKDKWVSELLTLSLCQKFHMSTPDHAIVDEAIRAAKKVKKNWASGLINKVLRLAMKDVDYKIDSEVIEFDHPQWWIDLLKKDWPEHYLKILQANNQKPPLWIRTVHESQIMPGQQHPNIKTAWLLDDNKASQSDELMNGQFSVQDAAAQLAAKILNPQAGEYILDACAAPGGKSCHLLEQESKIQLDILEKEPSRLKRVEDNLSRLNLSANRIILGDATKPEDWFEEKEYDKILLDVPCSAAGVVRRNPDIKLLRQAEHLIHLTQLQQQIINRISPLLKVGGQLLYATCSVFRSENERQIKKFLKANPNFSEIELHDDFAEQCAYGIQIITGTEQMDGFYYCLLQRTS</sequence>
<evidence type="ECO:0000259" key="14">
    <source>
        <dbReference type="PROSITE" id="PS51686"/>
    </source>
</evidence>
<dbReference type="GO" id="GO:0009383">
    <property type="term" value="F:rRNA (cytosine-C5-)-methyltransferase activity"/>
    <property type="evidence" value="ECO:0007669"/>
    <property type="project" value="TreeGrafter"/>
</dbReference>
<dbReference type="Pfam" id="PF01189">
    <property type="entry name" value="Methyltr_RsmB-F"/>
    <property type="match status" value="1"/>
</dbReference>
<dbReference type="InterPro" id="IPR054728">
    <property type="entry name" value="RsmB-like_ferredoxin"/>
</dbReference>
<dbReference type="InterPro" id="IPR029063">
    <property type="entry name" value="SAM-dependent_MTases_sf"/>
</dbReference>
<dbReference type="FunFam" id="3.40.50.150:FF:000022">
    <property type="entry name" value="Ribosomal RNA small subunit methyltransferase B"/>
    <property type="match status" value="1"/>
</dbReference>
<dbReference type="NCBIfam" id="NF008149">
    <property type="entry name" value="PRK10901.1"/>
    <property type="match status" value="1"/>
</dbReference>
<keyword evidence="9 13" id="KW-0694">RNA-binding</keyword>
<evidence type="ECO:0000256" key="3">
    <source>
        <dbReference type="ARBA" id="ARBA00012140"/>
    </source>
</evidence>
<protein>
    <recommendedName>
        <fullName evidence="3">16S rRNA (cytosine(967)-C(5))-methyltransferase</fullName>
        <ecNumber evidence="3">2.1.1.176</ecNumber>
    </recommendedName>
    <alternativeName>
        <fullName evidence="10">16S rRNA m5C967 methyltransferase</fullName>
    </alternativeName>
    <alternativeName>
        <fullName evidence="11">rRNA (cytosine-C(5)-)-methyltransferase RsmB</fullName>
    </alternativeName>
</protein>
<dbReference type="Proteomes" id="UP000295724">
    <property type="component" value="Unassembled WGS sequence"/>
</dbReference>
<keyword evidence="8 13" id="KW-0949">S-adenosyl-L-methionine</keyword>
<evidence type="ECO:0000256" key="12">
    <source>
        <dbReference type="ARBA" id="ARBA00047283"/>
    </source>
</evidence>
<dbReference type="GO" id="GO:0005829">
    <property type="term" value="C:cytosol"/>
    <property type="evidence" value="ECO:0007669"/>
    <property type="project" value="TreeGrafter"/>
</dbReference>
<organism evidence="15 16">
    <name type="scientific">Marinicella litoralis</name>
    <dbReference type="NCBI Taxonomy" id="644220"/>
    <lineage>
        <taxon>Bacteria</taxon>
        <taxon>Pseudomonadati</taxon>
        <taxon>Pseudomonadota</taxon>
        <taxon>Gammaproteobacteria</taxon>
        <taxon>Lysobacterales</taxon>
        <taxon>Marinicellaceae</taxon>
        <taxon>Marinicella</taxon>
    </lineage>
</organism>
<dbReference type="Pfam" id="PF22458">
    <property type="entry name" value="RsmF-B_ferredox"/>
    <property type="match status" value="1"/>
</dbReference>
<keyword evidence="6 13" id="KW-0489">Methyltransferase</keyword>
<evidence type="ECO:0000256" key="5">
    <source>
        <dbReference type="ARBA" id="ARBA00022552"/>
    </source>
</evidence>
<dbReference type="Gene3D" id="3.40.50.150">
    <property type="entry name" value="Vaccinia Virus protein VP39"/>
    <property type="match status" value="1"/>
</dbReference>
<dbReference type="GO" id="GO:0070475">
    <property type="term" value="P:rRNA base methylation"/>
    <property type="evidence" value="ECO:0007669"/>
    <property type="project" value="TreeGrafter"/>
</dbReference>
<dbReference type="InterPro" id="IPR023267">
    <property type="entry name" value="RCMT"/>
</dbReference>
<evidence type="ECO:0000256" key="8">
    <source>
        <dbReference type="ARBA" id="ARBA00022691"/>
    </source>
</evidence>
<dbReference type="InterPro" id="IPR001678">
    <property type="entry name" value="MeTrfase_RsmB-F_NOP2_dom"/>
</dbReference>
<dbReference type="CDD" id="cd02440">
    <property type="entry name" value="AdoMet_MTases"/>
    <property type="match status" value="1"/>
</dbReference>
<reference evidence="15 16" key="1">
    <citation type="submission" date="2019-03" db="EMBL/GenBank/DDBJ databases">
        <title>Genomic Encyclopedia of Type Strains, Phase IV (KMG-IV): sequencing the most valuable type-strain genomes for metagenomic binning, comparative biology and taxonomic classification.</title>
        <authorList>
            <person name="Goeker M."/>
        </authorList>
    </citation>
    <scope>NUCLEOTIDE SEQUENCE [LARGE SCALE GENOMIC DNA]</scope>
    <source>
        <strain evidence="15 16">DSM 25488</strain>
    </source>
</reference>
<comment type="caution">
    <text evidence="15">The sequence shown here is derived from an EMBL/GenBank/DDBJ whole genome shotgun (WGS) entry which is preliminary data.</text>
</comment>
<dbReference type="EMBL" id="SNZB01000001">
    <property type="protein sequence ID" value="TDR23321.1"/>
    <property type="molecule type" value="Genomic_DNA"/>
</dbReference>
<evidence type="ECO:0000256" key="1">
    <source>
        <dbReference type="ARBA" id="ARBA00002724"/>
    </source>
</evidence>
<dbReference type="NCBIfam" id="TIGR00563">
    <property type="entry name" value="rsmB"/>
    <property type="match status" value="1"/>
</dbReference>
<dbReference type="InterPro" id="IPR006027">
    <property type="entry name" value="NusB_RsmB_TIM44"/>
</dbReference>
<keyword evidence="7 13" id="KW-0808">Transferase</keyword>
<dbReference type="PRINTS" id="PR02008">
    <property type="entry name" value="RCMTFAMILY"/>
</dbReference>
<keyword evidence="16" id="KW-1185">Reference proteome</keyword>
<accession>A0A4V6PXZ6</accession>
<dbReference type="InterPro" id="IPR049560">
    <property type="entry name" value="MeTrfase_RsmB-F_NOP2_cat"/>
</dbReference>